<feature type="signal peptide" evidence="3">
    <location>
        <begin position="1"/>
        <end position="29"/>
    </location>
</feature>
<protein>
    <submittedName>
        <fullName evidence="4">Tetratricopeptide (TPR) repeat protein</fullName>
    </submittedName>
</protein>
<evidence type="ECO:0000256" key="1">
    <source>
        <dbReference type="ARBA" id="ARBA00022737"/>
    </source>
</evidence>
<comment type="caution">
    <text evidence="4">The sequence shown here is derived from an EMBL/GenBank/DDBJ whole genome shotgun (WGS) entry which is preliminary data.</text>
</comment>
<dbReference type="PANTHER" id="PTHR45586:SF1">
    <property type="entry name" value="LIPOPOLYSACCHARIDE ASSEMBLY PROTEIN B"/>
    <property type="match status" value="1"/>
</dbReference>
<dbReference type="AlphaFoldDB" id="A0A840SH43"/>
<feature type="chain" id="PRO_5032528444" evidence="3">
    <location>
        <begin position="30"/>
        <end position="963"/>
    </location>
</feature>
<accession>A0A840SH43</accession>
<organism evidence="4 5">
    <name type="scientific">Treponema rectale</name>
    <dbReference type="NCBI Taxonomy" id="744512"/>
    <lineage>
        <taxon>Bacteria</taxon>
        <taxon>Pseudomonadati</taxon>
        <taxon>Spirochaetota</taxon>
        <taxon>Spirochaetia</taxon>
        <taxon>Spirochaetales</taxon>
        <taxon>Treponemataceae</taxon>
        <taxon>Treponema</taxon>
    </lineage>
</organism>
<dbReference type="Pfam" id="PF13174">
    <property type="entry name" value="TPR_6"/>
    <property type="match status" value="1"/>
</dbReference>
<dbReference type="EMBL" id="JACHFR010000003">
    <property type="protein sequence ID" value="MBB5219478.1"/>
    <property type="molecule type" value="Genomic_DNA"/>
</dbReference>
<dbReference type="Pfam" id="PF12895">
    <property type="entry name" value="ANAPC3"/>
    <property type="match status" value="1"/>
</dbReference>
<keyword evidence="5" id="KW-1185">Reference proteome</keyword>
<dbReference type="PANTHER" id="PTHR45586">
    <property type="entry name" value="TPR REPEAT-CONTAINING PROTEIN PA4667"/>
    <property type="match status" value="1"/>
</dbReference>
<name>A0A840SH43_9SPIR</name>
<reference evidence="4 5" key="1">
    <citation type="submission" date="2020-08" db="EMBL/GenBank/DDBJ databases">
        <title>Genomic Encyclopedia of Type Strains, Phase IV (KMG-IV): sequencing the most valuable type-strain genomes for metagenomic binning, comparative biology and taxonomic classification.</title>
        <authorList>
            <person name="Goeker M."/>
        </authorList>
    </citation>
    <scope>NUCLEOTIDE SEQUENCE [LARGE SCALE GENOMIC DNA]</scope>
    <source>
        <strain evidence="4 5">DSM 103679</strain>
    </source>
</reference>
<sequence>MTALFRKAGGSIKKVFVCSILFTSGFVFANDAKVYSDIKSAYYSGAFPAAVEYAFTMEQEYPRSLLLGKALSFKGRSYFKLARYEDAARELTKSCELASGDESVLCASLYWLGKTYCARQEDSLALKAFYDSCEAYLLRRPDSLKSYYYLSLMNAGMVYYRQQKFSEARKLLEVCVVNGNCFSTEDFNSVILMLFDSYLNEGNNRRLIEVYKNTDVKKLDDVTGASLALDAGSAYENMRQYKDAYNEYVKVLNGSDSVMASLALQKAYNVASLHKKEVGEDPGAVLENAKGNLREYDFLLAEFWTRFATDAYDSGDYAKCRMYLDNAETADTAEMYTELIGLYRARLDSKNTVSILNDYMVKSSLSEDSEYYSSYRLLYARSFALEGKWDEALYNSSEAYRKSVNQASMYLYALSLYKKGEYEKAVNILSGKKLESHELNMLYAQLLAKTGRTQEAAAVYKANKDSLNQEQTADYAKVLFLEGALASSFNTAVSSSAPDAFYMAALSAFNRRDWKTSEQYFAKYLSSKKKGREAYALFYSGYAQYKMGQSLTAFNGLNSFVQKYPSHSLTWNACIVGARAALQNTNYSGAAVLAQKAVSVSIGSEQKENAVLLLASIYSDAGNLESALEALKPYVKEKSDFGVRCRFETARLYAKQGSLEQSDAMYRDIQNNFTSSSLADEASFRRGELYYTNSEYAQAVSRFTEYQKKFASGKFLDASYFFIADSYAKNSQQNRAVNQYKILKEAFPDSPYIYSACKNLVELYRSMGQYDLAIGEARSLVQTFPVESKADGIDSQLIELKKLLSGESERLVKLQKDYESAGKSSTEKGRGIGTQLCELLWEDASTQKDAAILAEELFAVQSKKSNENREAAFAARTALIAAQYNRAAGDAKSAASYYLKAADYAVGTSNHKLAQRVLYGAVEAFDFAGYEGDAKATAAKLHELYADSEYDRRSQKLIKNYGE</sequence>
<gene>
    <name evidence="4" type="ORF">HNP77_001860</name>
</gene>
<dbReference type="RefSeq" id="WP_184652908.1">
    <property type="nucleotide sequence ID" value="NZ_JACHFR010000003.1"/>
</dbReference>
<keyword evidence="1" id="KW-0677">Repeat</keyword>
<evidence type="ECO:0000313" key="4">
    <source>
        <dbReference type="EMBL" id="MBB5219478.1"/>
    </source>
</evidence>
<dbReference type="SUPFAM" id="SSF81901">
    <property type="entry name" value="HCP-like"/>
    <property type="match status" value="1"/>
</dbReference>
<evidence type="ECO:0000256" key="2">
    <source>
        <dbReference type="ARBA" id="ARBA00022803"/>
    </source>
</evidence>
<dbReference type="InterPro" id="IPR011990">
    <property type="entry name" value="TPR-like_helical_dom_sf"/>
</dbReference>
<keyword evidence="2" id="KW-0802">TPR repeat</keyword>
<keyword evidence="3" id="KW-0732">Signal</keyword>
<dbReference type="Proteomes" id="UP000578697">
    <property type="component" value="Unassembled WGS sequence"/>
</dbReference>
<dbReference type="SUPFAM" id="SSF48452">
    <property type="entry name" value="TPR-like"/>
    <property type="match status" value="2"/>
</dbReference>
<evidence type="ECO:0000256" key="3">
    <source>
        <dbReference type="SAM" id="SignalP"/>
    </source>
</evidence>
<dbReference type="InterPro" id="IPR051012">
    <property type="entry name" value="CellSynth/LPSAsmb/PSIAsmb"/>
</dbReference>
<dbReference type="Gene3D" id="1.25.40.10">
    <property type="entry name" value="Tetratricopeptide repeat domain"/>
    <property type="match status" value="5"/>
</dbReference>
<evidence type="ECO:0000313" key="5">
    <source>
        <dbReference type="Proteomes" id="UP000578697"/>
    </source>
</evidence>
<proteinExistence type="predicted"/>
<dbReference type="InterPro" id="IPR019734">
    <property type="entry name" value="TPR_rpt"/>
</dbReference>